<dbReference type="InterPro" id="IPR039424">
    <property type="entry name" value="SBP_5"/>
</dbReference>
<dbReference type="GO" id="GO:1904680">
    <property type="term" value="F:peptide transmembrane transporter activity"/>
    <property type="evidence" value="ECO:0007669"/>
    <property type="project" value="TreeGrafter"/>
</dbReference>
<evidence type="ECO:0000259" key="6">
    <source>
        <dbReference type="Pfam" id="PF00496"/>
    </source>
</evidence>
<keyword evidence="3" id="KW-0813">Transport</keyword>
<dbReference type="EMBL" id="VTXW01000002">
    <property type="protein sequence ID" value="NOH32208.1"/>
    <property type="molecule type" value="Genomic_DNA"/>
</dbReference>
<dbReference type="Gene3D" id="3.40.190.10">
    <property type="entry name" value="Periplasmic binding protein-like II"/>
    <property type="match status" value="1"/>
</dbReference>
<keyword evidence="4 5" id="KW-0732">Signal</keyword>
<accession>A0A7Y3YLV7</accession>
<dbReference type="Gene3D" id="3.10.105.10">
    <property type="entry name" value="Dipeptide-binding Protein, Domain 3"/>
    <property type="match status" value="1"/>
</dbReference>
<dbReference type="Gene3D" id="3.90.76.10">
    <property type="entry name" value="Dipeptide-binding Protein, Domain 1"/>
    <property type="match status" value="1"/>
</dbReference>
<feature type="chain" id="PRO_5031180402" evidence="5">
    <location>
        <begin position="28"/>
        <end position="543"/>
    </location>
</feature>
<comment type="subcellular location">
    <subcellularLocation>
        <location evidence="1">Cell envelope</location>
    </subcellularLocation>
</comment>
<dbReference type="PROSITE" id="PS01040">
    <property type="entry name" value="SBP_BACTERIAL_5"/>
    <property type="match status" value="1"/>
</dbReference>
<proteinExistence type="inferred from homology"/>
<reference evidence="7 8" key="1">
    <citation type="submission" date="2019-09" db="EMBL/GenBank/DDBJ databases">
        <title>Draft genome sequencing and comparative genomics of hatchery-associated Vibrios.</title>
        <authorList>
            <person name="Kehlet-Delgado H."/>
            <person name="Mueller R.S."/>
        </authorList>
    </citation>
    <scope>NUCLEOTIDE SEQUENCE [LARGE SCALE GENOMIC DNA]</scope>
    <source>
        <strain evidence="7 8">00-90-10</strain>
    </source>
</reference>
<protein>
    <submittedName>
        <fullName evidence="7">Oligopeptide ABC transporter substrate-binding protein OppA</fullName>
    </submittedName>
</protein>
<name>A0A7Y3YLV7_9VIBR</name>
<comment type="similarity">
    <text evidence="2">Belongs to the bacterial solute-binding protein 5 family.</text>
</comment>
<feature type="domain" description="Solute-binding protein family 5" evidence="6">
    <location>
        <begin position="84"/>
        <end position="461"/>
    </location>
</feature>
<dbReference type="FunFam" id="3.90.76.10:FF:000001">
    <property type="entry name" value="Oligopeptide ABC transporter substrate-binding protein"/>
    <property type="match status" value="1"/>
</dbReference>
<dbReference type="FunFam" id="3.10.105.10:FF:000001">
    <property type="entry name" value="Oligopeptide ABC transporter, oligopeptide-binding protein"/>
    <property type="match status" value="1"/>
</dbReference>
<dbReference type="SUPFAM" id="SSF53850">
    <property type="entry name" value="Periplasmic binding protein-like II"/>
    <property type="match status" value="1"/>
</dbReference>
<dbReference type="PANTHER" id="PTHR30290:SF10">
    <property type="entry name" value="PERIPLASMIC OLIGOPEPTIDE-BINDING PROTEIN-RELATED"/>
    <property type="match status" value="1"/>
</dbReference>
<dbReference type="InterPro" id="IPR000914">
    <property type="entry name" value="SBP_5_dom"/>
</dbReference>
<feature type="signal peptide" evidence="5">
    <location>
        <begin position="1"/>
        <end position="27"/>
    </location>
</feature>
<dbReference type="GO" id="GO:0030288">
    <property type="term" value="C:outer membrane-bounded periplasmic space"/>
    <property type="evidence" value="ECO:0007669"/>
    <property type="project" value="TreeGrafter"/>
</dbReference>
<dbReference type="InterPro" id="IPR023765">
    <property type="entry name" value="SBP_5_CS"/>
</dbReference>
<dbReference type="InterPro" id="IPR030678">
    <property type="entry name" value="Peptide/Ni-bd"/>
</dbReference>
<dbReference type="RefSeq" id="WP_171366588.1">
    <property type="nucleotide sequence ID" value="NZ_VTXW01000002.1"/>
</dbReference>
<dbReference type="Proteomes" id="UP000525336">
    <property type="component" value="Unassembled WGS sequence"/>
</dbReference>
<dbReference type="CDD" id="cd08504">
    <property type="entry name" value="PBP2_OppA"/>
    <property type="match status" value="1"/>
</dbReference>
<evidence type="ECO:0000256" key="2">
    <source>
        <dbReference type="ARBA" id="ARBA00005695"/>
    </source>
</evidence>
<dbReference type="GO" id="GO:0043190">
    <property type="term" value="C:ATP-binding cassette (ABC) transporter complex"/>
    <property type="evidence" value="ECO:0007669"/>
    <property type="project" value="InterPro"/>
</dbReference>
<evidence type="ECO:0000313" key="8">
    <source>
        <dbReference type="Proteomes" id="UP000525336"/>
    </source>
</evidence>
<dbReference type="PIRSF" id="PIRSF002741">
    <property type="entry name" value="MppA"/>
    <property type="match status" value="1"/>
</dbReference>
<evidence type="ECO:0000313" key="7">
    <source>
        <dbReference type="EMBL" id="NOH32208.1"/>
    </source>
</evidence>
<comment type="caution">
    <text evidence="7">The sequence shown here is derived from an EMBL/GenBank/DDBJ whole genome shotgun (WGS) entry which is preliminary data.</text>
</comment>
<evidence type="ECO:0000256" key="5">
    <source>
        <dbReference type="SAM" id="SignalP"/>
    </source>
</evidence>
<gene>
    <name evidence="7" type="ORF">F0245_02275</name>
</gene>
<dbReference type="Pfam" id="PF00496">
    <property type="entry name" value="SBP_bac_5"/>
    <property type="match status" value="1"/>
</dbReference>
<sequence length="543" mass="60483">MYKNKITQALLLGAGLAVAASSTLSIAAEVPAGTELAKVQELVRGNGTEVATIDPHKSQGVPESHVIRDLLEGLVNQDGDGNTIPGVAESWETTDNKTFTFHLRKDAKWSNGDPVTAQDFVYSWQRAVDPATASPYAWYMEYTKMANAKDIVAGKKDKSELGVKAVDANTLVVELETAVPYFVMMMGHTTMKPVHQATVEKYGDQWTKPEHFVGNGAFSVDKWIVNERLVLKRNEQYWDNGKTVLNKVTFLPIENQVAEMNRFLSGEIDFTNELPTEHFKRLQKEHAEDVSVAGNLCTYYYIFNTKKAPFDDVRVRQAISYAIDRDIVTGAILAQGQKPAYFLTPEITAGFNPELPAYGKMSQKERNAEAERLLAEAGYGKDNPLKFNLLYNTSENHKKIAVALGSMWKKTLGLSVTLENQEWKTYLSSKDSGDFEVARAGWCGDYNEASSFLTLMKSNNTTGGVHYDSAAYDQIIDKALNSTSAEEREALYLEAEKLMANDMPIAPIYQYVKSRLLNPHVGGFPINNAEDKIFSKDLYIKAQ</sequence>
<evidence type="ECO:0000256" key="3">
    <source>
        <dbReference type="ARBA" id="ARBA00022448"/>
    </source>
</evidence>
<evidence type="ECO:0000256" key="4">
    <source>
        <dbReference type="ARBA" id="ARBA00022729"/>
    </source>
</evidence>
<dbReference type="GO" id="GO:0015833">
    <property type="term" value="P:peptide transport"/>
    <property type="evidence" value="ECO:0007669"/>
    <property type="project" value="TreeGrafter"/>
</dbReference>
<dbReference type="PANTHER" id="PTHR30290">
    <property type="entry name" value="PERIPLASMIC BINDING COMPONENT OF ABC TRANSPORTER"/>
    <property type="match status" value="1"/>
</dbReference>
<organism evidence="7 8">
    <name type="scientific">Vibrio chagasii</name>
    <dbReference type="NCBI Taxonomy" id="170679"/>
    <lineage>
        <taxon>Bacteria</taxon>
        <taxon>Pseudomonadati</taxon>
        <taxon>Pseudomonadota</taxon>
        <taxon>Gammaproteobacteria</taxon>
        <taxon>Vibrionales</taxon>
        <taxon>Vibrionaceae</taxon>
        <taxon>Vibrio</taxon>
    </lineage>
</organism>
<evidence type="ECO:0000256" key="1">
    <source>
        <dbReference type="ARBA" id="ARBA00004196"/>
    </source>
</evidence>
<dbReference type="AlphaFoldDB" id="A0A7Y3YLV7"/>